<dbReference type="Pfam" id="PF11951">
    <property type="entry name" value="Fungal_trans_2"/>
    <property type="match status" value="1"/>
</dbReference>
<dbReference type="PANTHER" id="PTHR38111:SF11">
    <property type="entry name" value="TRANSCRIPTION FACTOR DOMAIN-CONTAINING PROTEIN-RELATED"/>
    <property type="match status" value="1"/>
</dbReference>
<dbReference type="OrthoDB" id="3525185at2759"/>
<sequence>MDVDPLKCGQQTPQCLQCTRSNRLCPGYQRDYVFVQVNPAAKAIRPTPQQNSSLIQTSHHQQLLDNFYGHCFPDMRGPFGGKPWLSQLPQMTIDTRALKASTLALCTALVGRSTGNKALVHESLKLYTRGLRALQVALQSPSLVRHDETLAACLVLAMYEISECPARHIAGYYQHCRGLFSLIQLRGVDAHASGLGHQLFLAIRVHLILYGLGQLKPSFLAEPSWMDKPWQNAAKRPFDRIVDCMAYAPRLFHQLQIYSRLPYAEKEPLMSSLMVEFECLDNTLQVIYREMEDTVRGPMYWSILSKDHDSVGDPMKGSPFPLAFQFPDLKTAANLMALWATSALLRRGWNALYEDLRQGSFSGMVVVPRDVTSVVSKVCQSVEFCLNETNLMFGAFVASMPLAICKAVLQGDGRHDRRGAWITEVLERLQHRGVRIVKYQ</sequence>
<dbReference type="Proteomes" id="UP001043456">
    <property type="component" value="Unassembled WGS sequence"/>
</dbReference>
<evidence type="ECO:0008006" key="3">
    <source>
        <dbReference type="Google" id="ProtNLM"/>
    </source>
</evidence>
<evidence type="ECO:0000313" key="1">
    <source>
        <dbReference type="EMBL" id="GIJ90885.1"/>
    </source>
</evidence>
<accession>A0A9P3BKB4</accession>
<name>A0A9P3BKB4_9EURO</name>
<keyword evidence="2" id="KW-1185">Reference proteome</keyword>
<dbReference type="PANTHER" id="PTHR38111">
    <property type="entry name" value="ZN(2)-C6 FUNGAL-TYPE DOMAIN-CONTAINING PROTEIN-RELATED"/>
    <property type="match status" value="1"/>
</dbReference>
<gene>
    <name evidence="1" type="ORF">Asppvi_009850</name>
</gene>
<dbReference type="GeneID" id="67008460"/>
<comment type="caution">
    <text evidence="1">The sequence shown here is derived from an EMBL/GenBank/DDBJ whole genome shotgun (WGS) entry which is preliminary data.</text>
</comment>
<dbReference type="AlphaFoldDB" id="A0A9P3BKB4"/>
<reference evidence="1 2" key="1">
    <citation type="submission" date="2018-10" db="EMBL/GenBank/DDBJ databases">
        <title>Pan-genome distribution and transcriptional activeness of fungal secondary metabolism genes in Aspergillus section Fumigati.</title>
        <authorList>
            <person name="Takahashi H."/>
            <person name="Umemura M."/>
            <person name="Ninomiya A."/>
            <person name="Kusuya Y."/>
            <person name="Urayama S."/>
            <person name="Shimizu M."/>
            <person name="Watanabe A."/>
            <person name="Kamei K."/>
            <person name="Yaguchi T."/>
            <person name="Hagiwara D."/>
        </authorList>
    </citation>
    <scope>NUCLEOTIDE SEQUENCE [LARGE SCALE GENOMIC DNA]</scope>
    <source>
        <strain evidence="1 2">IFM 55266</strain>
    </source>
</reference>
<organism evidence="1 2">
    <name type="scientific">Aspergillus pseudoviridinutans</name>
    <dbReference type="NCBI Taxonomy" id="1517512"/>
    <lineage>
        <taxon>Eukaryota</taxon>
        <taxon>Fungi</taxon>
        <taxon>Dikarya</taxon>
        <taxon>Ascomycota</taxon>
        <taxon>Pezizomycotina</taxon>
        <taxon>Eurotiomycetes</taxon>
        <taxon>Eurotiomycetidae</taxon>
        <taxon>Eurotiales</taxon>
        <taxon>Aspergillaceae</taxon>
        <taxon>Aspergillus</taxon>
        <taxon>Aspergillus subgen. Fumigati</taxon>
    </lineage>
</organism>
<dbReference type="RefSeq" id="XP_043161631.1">
    <property type="nucleotide sequence ID" value="XM_043305696.1"/>
</dbReference>
<proteinExistence type="predicted"/>
<protein>
    <recommendedName>
        <fullName evidence="3">Zn(2)-C6 fungal-type domain-containing protein</fullName>
    </recommendedName>
</protein>
<dbReference type="EMBL" id="BHVY01000007">
    <property type="protein sequence ID" value="GIJ90885.1"/>
    <property type="molecule type" value="Genomic_DNA"/>
</dbReference>
<dbReference type="InterPro" id="IPR021858">
    <property type="entry name" value="Fun_TF"/>
</dbReference>
<evidence type="ECO:0000313" key="2">
    <source>
        <dbReference type="Proteomes" id="UP001043456"/>
    </source>
</evidence>
<dbReference type="InterPro" id="IPR053178">
    <property type="entry name" value="Osmoadaptation_assoc"/>
</dbReference>